<sequence length="75" mass="8198">MKFVKKVGNAVIVLYVLLVLFGLLLMVKPAVFWAISESWKSNDGTEPSDLYLWSTRFGGFMCSVVGIGAIIAVSL</sequence>
<dbReference type="Proteomes" id="UP000570361">
    <property type="component" value="Unassembled WGS sequence"/>
</dbReference>
<comment type="caution">
    <text evidence="3">The sequence shown here is derived from an EMBL/GenBank/DDBJ whole genome shotgun (WGS) entry which is preliminary data.</text>
</comment>
<proteinExistence type="predicted"/>
<keyword evidence="1" id="KW-0812">Transmembrane</keyword>
<evidence type="ECO:0000259" key="2">
    <source>
        <dbReference type="Pfam" id="PF19701"/>
    </source>
</evidence>
<gene>
    <name evidence="3" type="ORF">FHS18_003939</name>
</gene>
<dbReference type="AlphaFoldDB" id="A0A7W5B0X4"/>
<organism evidence="3 4">
    <name type="scientific">Paenibacillus phyllosphaerae</name>
    <dbReference type="NCBI Taxonomy" id="274593"/>
    <lineage>
        <taxon>Bacteria</taxon>
        <taxon>Bacillati</taxon>
        <taxon>Bacillota</taxon>
        <taxon>Bacilli</taxon>
        <taxon>Bacillales</taxon>
        <taxon>Paenibacillaceae</taxon>
        <taxon>Paenibacillus</taxon>
    </lineage>
</organism>
<keyword evidence="1" id="KW-0472">Membrane</keyword>
<evidence type="ECO:0000313" key="3">
    <source>
        <dbReference type="EMBL" id="MBB3111871.1"/>
    </source>
</evidence>
<keyword evidence="1" id="KW-1133">Transmembrane helix</keyword>
<name>A0A7W5B0X4_9BACL</name>
<protein>
    <recommendedName>
        <fullName evidence="2">DUF6199 domain-containing protein</fullName>
    </recommendedName>
</protein>
<dbReference type="RefSeq" id="WP_246427772.1">
    <property type="nucleotide sequence ID" value="NZ_JACHXK010000009.1"/>
</dbReference>
<evidence type="ECO:0000256" key="1">
    <source>
        <dbReference type="SAM" id="Phobius"/>
    </source>
</evidence>
<feature type="transmembrane region" description="Helical" evidence="1">
    <location>
        <begin position="55"/>
        <end position="73"/>
    </location>
</feature>
<dbReference type="EMBL" id="JACHXK010000009">
    <property type="protein sequence ID" value="MBB3111871.1"/>
    <property type="molecule type" value="Genomic_DNA"/>
</dbReference>
<accession>A0A7W5B0X4</accession>
<dbReference type="InterPro" id="IPR045679">
    <property type="entry name" value="DUF6199"/>
</dbReference>
<dbReference type="Pfam" id="PF19701">
    <property type="entry name" value="DUF6199"/>
    <property type="match status" value="1"/>
</dbReference>
<keyword evidence="4" id="KW-1185">Reference proteome</keyword>
<feature type="transmembrane region" description="Helical" evidence="1">
    <location>
        <begin position="12"/>
        <end position="35"/>
    </location>
</feature>
<feature type="domain" description="DUF6199" evidence="2">
    <location>
        <begin position="16"/>
        <end position="72"/>
    </location>
</feature>
<evidence type="ECO:0000313" key="4">
    <source>
        <dbReference type="Proteomes" id="UP000570361"/>
    </source>
</evidence>
<reference evidence="3 4" key="1">
    <citation type="submission" date="2020-08" db="EMBL/GenBank/DDBJ databases">
        <title>Genomic Encyclopedia of Type Strains, Phase III (KMG-III): the genomes of soil and plant-associated and newly described type strains.</title>
        <authorList>
            <person name="Whitman W."/>
        </authorList>
    </citation>
    <scope>NUCLEOTIDE SEQUENCE [LARGE SCALE GENOMIC DNA]</scope>
    <source>
        <strain evidence="3 4">CECT 5862</strain>
    </source>
</reference>